<sequence length="49" mass="5240">MQELVAAAKAEPNSKFHEIQTMPNLQKLAEKIGQVVMPGGTGNVGNQSF</sequence>
<evidence type="ECO:0000313" key="2">
    <source>
        <dbReference type="Proteomes" id="UP000637383"/>
    </source>
</evidence>
<name>A0ABR8KII6_9NOSO</name>
<comment type="caution">
    <text evidence="1">The sequence shown here is derived from an EMBL/GenBank/DDBJ whole genome shotgun (WGS) entry which is preliminary data.</text>
</comment>
<proteinExistence type="predicted"/>
<dbReference type="RefSeq" id="WP_190959196.1">
    <property type="nucleotide sequence ID" value="NZ_JACJTU010000055.1"/>
</dbReference>
<keyword evidence="2" id="KW-1185">Reference proteome</keyword>
<dbReference type="EMBL" id="JACJTU010000055">
    <property type="protein sequence ID" value="MBD2738674.1"/>
    <property type="molecule type" value="Genomic_DNA"/>
</dbReference>
<accession>A0ABR8KII6</accession>
<protein>
    <submittedName>
        <fullName evidence="1">Uncharacterized protein</fullName>
    </submittedName>
</protein>
<evidence type="ECO:0000313" key="1">
    <source>
        <dbReference type="EMBL" id="MBD2738674.1"/>
    </source>
</evidence>
<organism evidence="1 2">
    <name type="scientific">Nostoc paludosum FACHB-159</name>
    <dbReference type="NCBI Taxonomy" id="2692908"/>
    <lineage>
        <taxon>Bacteria</taxon>
        <taxon>Bacillati</taxon>
        <taxon>Cyanobacteriota</taxon>
        <taxon>Cyanophyceae</taxon>
        <taxon>Nostocales</taxon>
        <taxon>Nostocaceae</taxon>
        <taxon>Nostoc</taxon>
    </lineage>
</organism>
<dbReference type="Proteomes" id="UP000637383">
    <property type="component" value="Unassembled WGS sequence"/>
</dbReference>
<reference evidence="1 2" key="1">
    <citation type="journal article" date="2020" name="ISME J.">
        <title>Comparative genomics reveals insights into cyanobacterial evolution and habitat adaptation.</title>
        <authorList>
            <person name="Chen M.Y."/>
            <person name="Teng W.K."/>
            <person name="Zhao L."/>
            <person name="Hu C.X."/>
            <person name="Zhou Y.K."/>
            <person name="Han B.P."/>
            <person name="Song L.R."/>
            <person name="Shu W.S."/>
        </authorList>
    </citation>
    <scope>NUCLEOTIDE SEQUENCE [LARGE SCALE GENOMIC DNA]</scope>
    <source>
        <strain evidence="1 2">FACHB-159</strain>
    </source>
</reference>
<gene>
    <name evidence="1" type="ORF">H6H03_33175</name>
</gene>